<protein>
    <submittedName>
        <fullName evidence="1">Integrase</fullName>
    </submittedName>
</protein>
<proteinExistence type="predicted"/>
<evidence type="ECO:0000313" key="2">
    <source>
        <dbReference type="Proteomes" id="UP000019494"/>
    </source>
</evidence>
<sequence>MLALVDEALEAGWSVRDACRVLELPERRAHRWDRRRGEGRLADAKPGGAPVHGLLAEEVEAILAVFEDWAEVDRSHRKLAHRGSYLGRFWCSPSTVRRVLLLRDKHFRPRPRPGTSVKSPFPDWAQRRPNSIWIYDSTHFTACGMTVLIIED</sequence>
<dbReference type="RefSeq" id="WP_205621017.1">
    <property type="nucleotide sequence ID" value="NZ_AWQS01000329.1"/>
</dbReference>
<dbReference type="EMBL" id="AWQS01000329">
    <property type="protein sequence ID" value="EWT04119.1"/>
    <property type="molecule type" value="Genomic_DNA"/>
</dbReference>
<feature type="non-terminal residue" evidence="1">
    <location>
        <position position="152"/>
    </location>
</feature>
<name>W9GJR7_9MICO</name>
<dbReference type="SUPFAM" id="SSF46689">
    <property type="entry name" value="Homeodomain-like"/>
    <property type="match status" value="1"/>
</dbReference>
<dbReference type="AlphaFoldDB" id="W9GJR7"/>
<dbReference type="InterPro" id="IPR009057">
    <property type="entry name" value="Homeodomain-like_sf"/>
</dbReference>
<comment type="caution">
    <text evidence="1">The sequence shown here is derived from an EMBL/GenBank/DDBJ whole genome shotgun (WGS) entry which is preliminary data.</text>
</comment>
<accession>W9GJR7</accession>
<keyword evidence="2" id="KW-1185">Reference proteome</keyword>
<gene>
    <name evidence="1" type="ORF">N864_15725</name>
</gene>
<organism evidence="1 2">
    <name type="scientific">Intrasporangium chromatireducens Q5-1</name>
    <dbReference type="NCBI Taxonomy" id="584657"/>
    <lineage>
        <taxon>Bacteria</taxon>
        <taxon>Bacillati</taxon>
        <taxon>Actinomycetota</taxon>
        <taxon>Actinomycetes</taxon>
        <taxon>Micrococcales</taxon>
        <taxon>Intrasporangiaceae</taxon>
        <taxon>Intrasporangium</taxon>
    </lineage>
</organism>
<dbReference type="Proteomes" id="UP000019494">
    <property type="component" value="Unassembled WGS sequence"/>
</dbReference>
<evidence type="ECO:0000313" key="1">
    <source>
        <dbReference type="EMBL" id="EWT04119.1"/>
    </source>
</evidence>
<reference evidence="2" key="1">
    <citation type="submission" date="2013-08" db="EMBL/GenBank/DDBJ databases">
        <title>Intrasporangium oryzae NRRL B-24470.</title>
        <authorList>
            <person name="Liu H."/>
            <person name="Wang G."/>
        </authorList>
    </citation>
    <scope>NUCLEOTIDE SEQUENCE [LARGE SCALE GENOMIC DNA]</scope>
    <source>
        <strain evidence="2">Q5-1</strain>
    </source>
</reference>